<dbReference type="eggNOG" id="COG0392">
    <property type="taxonomic scope" value="Bacteria"/>
</dbReference>
<dbReference type="InterPro" id="IPR022791">
    <property type="entry name" value="L-PG_synthase/AglD"/>
</dbReference>
<dbReference type="OrthoDB" id="1123508at2"/>
<reference evidence="7 8" key="2">
    <citation type="journal article" date="2015" name="PLoS ONE">
        <title>Whole-Genome Optical Mapping and Finished Genome Sequence of Sphingobacterium deserti sp. nov., a New Species Isolated from the Western Desert of China.</title>
        <authorList>
            <person name="Teng C."/>
            <person name="Zhou Z."/>
            <person name="Molnar I."/>
            <person name="Li X."/>
            <person name="Tang R."/>
            <person name="Chen M."/>
            <person name="Wang L."/>
            <person name="Su S."/>
            <person name="Zhang W."/>
            <person name="Lin M."/>
        </authorList>
    </citation>
    <scope>NUCLEOTIDE SEQUENCE [LARGE SCALE GENOMIC DNA]</scope>
    <source>
        <strain evidence="8">ACCC05744</strain>
    </source>
</reference>
<evidence type="ECO:0000256" key="1">
    <source>
        <dbReference type="ARBA" id="ARBA00004651"/>
    </source>
</evidence>
<dbReference type="GO" id="GO:0005886">
    <property type="term" value="C:plasma membrane"/>
    <property type="evidence" value="ECO:0007669"/>
    <property type="project" value="UniProtKB-SubCell"/>
</dbReference>
<keyword evidence="4 6" id="KW-1133">Transmembrane helix</keyword>
<evidence type="ECO:0000256" key="5">
    <source>
        <dbReference type="ARBA" id="ARBA00023136"/>
    </source>
</evidence>
<proteinExistence type="predicted"/>
<dbReference type="Pfam" id="PF03706">
    <property type="entry name" value="LPG_synthase_TM"/>
    <property type="match status" value="1"/>
</dbReference>
<evidence type="ECO:0000313" key="7">
    <source>
        <dbReference type="EMBL" id="KGE14043.1"/>
    </source>
</evidence>
<feature type="transmembrane region" description="Helical" evidence="6">
    <location>
        <begin position="44"/>
        <end position="61"/>
    </location>
</feature>
<dbReference type="PANTHER" id="PTHR40277">
    <property type="entry name" value="BLL5419 PROTEIN"/>
    <property type="match status" value="1"/>
</dbReference>
<accession>A0A0B8T415</accession>
<gene>
    <name evidence="7" type="ORF">DI53_2237</name>
</gene>
<name>A0A0B8T415_9SPHI</name>
<comment type="subcellular location">
    <subcellularLocation>
        <location evidence="1">Cell membrane</location>
        <topology evidence="1">Multi-pass membrane protein</topology>
    </subcellularLocation>
</comment>
<organism evidence="7 8">
    <name type="scientific">Sphingobacterium deserti</name>
    <dbReference type="NCBI Taxonomy" id="1229276"/>
    <lineage>
        <taxon>Bacteria</taxon>
        <taxon>Pseudomonadati</taxon>
        <taxon>Bacteroidota</taxon>
        <taxon>Sphingobacteriia</taxon>
        <taxon>Sphingobacteriales</taxon>
        <taxon>Sphingobacteriaceae</taxon>
        <taxon>Sphingobacterium</taxon>
    </lineage>
</organism>
<feature type="transmembrane region" description="Helical" evidence="6">
    <location>
        <begin position="82"/>
        <end position="100"/>
    </location>
</feature>
<keyword evidence="3 6" id="KW-0812">Transmembrane</keyword>
<keyword evidence="2" id="KW-1003">Cell membrane</keyword>
<protein>
    <submittedName>
        <fullName evidence="7">Uncharacterized protein</fullName>
    </submittedName>
</protein>
<dbReference type="EMBL" id="JJMU01000032">
    <property type="protein sequence ID" value="KGE14043.1"/>
    <property type="molecule type" value="Genomic_DNA"/>
</dbReference>
<evidence type="ECO:0000256" key="6">
    <source>
        <dbReference type="SAM" id="Phobius"/>
    </source>
</evidence>
<dbReference type="RefSeq" id="WP_037499027.1">
    <property type="nucleotide sequence ID" value="NZ_JJMU01000032.1"/>
</dbReference>
<feature type="transmembrane region" description="Helical" evidence="6">
    <location>
        <begin position="12"/>
        <end position="32"/>
    </location>
</feature>
<keyword evidence="5 6" id="KW-0472">Membrane</keyword>
<evidence type="ECO:0000256" key="2">
    <source>
        <dbReference type="ARBA" id="ARBA00022475"/>
    </source>
</evidence>
<evidence type="ECO:0000256" key="4">
    <source>
        <dbReference type="ARBA" id="ARBA00022989"/>
    </source>
</evidence>
<evidence type="ECO:0000256" key="3">
    <source>
        <dbReference type="ARBA" id="ARBA00022692"/>
    </source>
</evidence>
<feature type="transmembrane region" description="Helical" evidence="6">
    <location>
        <begin position="216"/>
        <end position="236"/>
    </location>
</feature>
<feature type="transmembrane region" description="Helical" evidence="6">
    <location>
        <begin position="256"/>
        <end position="280"/>
    </location>
</feature>
<dbReference type="Proteomes" id="UP000031802">
    <property type="component" value="Unassembled WGS sequence"/>
</dbReference>
<feature type="transmembrane region" description="Helical" evidence="6">
    <location>
        <begin position="120"/>
        <end position="145"/>
    </location>
</feature>
<keyword evidence="8" id="KW-1185">Reference proteome</keyword>
<dbReference type="PATRIC" id="fig|1229276.3.peg.2300"/>
<dbReference type="NCBIfam" id="TIGR00374">
    <property type="entry name" value="flippase-like domain"/>
    <property type="match status" value="1"/>
</dbReference>
<comment type="caution">
    <text evidence="7">The sequence shown here is derived from an EMBL/GenBank/DDBJ whole genome shotgun (WGS) entry which is preliminary data.</text>
</comment>
<reference evidence="8" key="1">
    <citation type="submission" date="2014-04" db="EMBL/GenBank/DDBJ databases">
        <title>Whole-Genome optical mapping and complete genome sequence of Sphingobacterium deserti sp. nov., a new spaces isolated from desert in the west of China.</title>
        <authorList>
            <person name="Teng C."/>
            <person name="Zhou Z."/>
            <person name="Li X."/>
            <person name="Chen M."/>
            <person name="Lin M."/>
            <person name="Wang L."/>
            <person name="Su S."/>
            <person name="Zhang C."/>
            <person name="Zhang W."/>
        </authorList>
    </citation>
    <scope>NUCLEOTIDE SEQUENCE [LARGE SCALE GENOMIC DNA]</scope>
    <source>
        <strain evidence="8">ACCC05744</strain>
    </source>
</reference>
<feature type="transmembrane region" description="Helical" evidence="6">
    <location>
        <begin position="187"/>
        <end position="207"/>
    </location>
</feature>
<evidence type="ECO:0000313" key="8">
    <source>
        <dbReference type="Proteomes" id="UP000031802"/>
    </source>
</evidence>
<dbReference type="AlphaFoldDB" id="A0A0B8T415"/>
<sequence length="304" mass="34145">MGKQKYWSILKNIFKVIITVGALFWVSQKISFKDLGNALQDCNVLYLLLALLSYVCSQIIASSRLNSFLSVIGLNLSERYNFRLYQLGLLYNFFLPGGIGGDGYKIYFLKKNYDIQGRKILSAVFFDRLSGLWALTIITGCLVIFMPRLAIPNSVTISVLLIGTASYLYFLHLFFRPFFSKFLITHVKALAVQGLQTLSAISILYALNFDGKFSPYLLIFLLSSLVAIVPSILGGVGLRESLMTFGAEYFQLNEHLAVLISLTFYVISLLVASSGIYYIVRPQRLGAEKLPSADEIEQELNKEE</sequence>
<dbReference type="PANTHER" id="PTHR40277:SF1">
    <property type="entry name" value="BLL5419 PROTEIN"/>
    <property type="match status" value="1"/>
</dbReference>
<feature type="transmembrane region" description="Helical" evidence="6">
    <location>
        <begin position="157"/>
        <end position="175"/>
    </location>
</feature>
<dbReference type="STRING" id="1229276.DI53_2237"/>